<keyword evidence="8" id="KW-1133">Transmembrane helix</keyword>
<comment type="caution">
    <text evidence="16">The sequence shown here is derived from an EMBL/GenBank/DDBJ whole genome shotgun (WGS) entry which is preliminary data.</text>
</comment>
<sequence>MNVQDEAVRTARISALKASRTLTCLFMASCTEAGGDHINSTAAFDGTTSSTTAQQDSALPVSSLMASLGLNEWLKYILLGFVVEIARRQLYNLEAWFTSFFFVTAEIPADDDCYDWLLVWLSKQPAIKNARKKIFSTSKDRRSLAILPEEGDHWCDAKSRRLFSLPSVFETYSLWYRHRLVRVRRVALPRPGYYDREAMELRVLAWGQELLNELLLEAKKDYLSSFEDKICVYVAIPSSSDWIPLATRPKRPIQSIILDSDIQDMVLEDVQEFMRSKAWYTDRGIPFRRGYLLHGSPGSGKTSLIHSIAGELGLNVFLISLSARGMDDTKLAELIAYLPERCITLMEDIDAAFLHGVSRDGVDGMVSTQAQSHSGGAPSPQGQAQAHAPAPTPNGDSDSDDYSGKVTLSGLLNALDGIGAQEGRILFATTNRYAALDPALCRPGRMDMHVEFRHASRRQGEELFKRFFMVGTNSSSAESARQGERQGFQAGNKDARVSRPEDPVSYSVSEASSSEVTLIDVDVAAEHWPAKQSSVGLPQLSAEEINDLAIRFAESIPEREVSMATLQGFLMMHKRSPVDAAYKVGAYVEDLLASSRPDIVSSGAVVSKVESRT</sequence>
<dbReference type="GeneID" id="19206244"/>
<evidence type="ECO:0000256" key="4">
    <source>
        <dbReference type="ARBA" id="ARBA00022741"/>
    </source>
</evidence>
<keyword evidence="6 16" id="KW-0378">Hydrolase</keyword>
<dbReference type="InterPro" id="IPR014851">
    <property type="entry name" value="BCS1_N"/>
</dbReference>
<dbReference type="OMA" id="IEFGRAN"/>
<dbReference type="Gene3D" id="3.40.50.300">
    <property type="entry name" value="P-loop containing nucleotide triphosphate hydrolases"/>
    <property type="match status" value="1"/>
</dbReference>
<dbReference type="PROSITE" id="PS00674">
    <property type="entry name" value="AAA"/>
    <property type="match status" value="1"/>
</dbReference>
<evidence type="ECO:0000256" key="8">
    <source>
        <dbReference type="ARBA" id="ARBA00022989"/>
    </source>
</evidence>
<dbReference type="GO" id="GO:0005743">
    <property type="term" value="C:mitochondrial inner membrane"/>
    <property type="evidence" value="ECO:0007669"/>
    <property type="project" value="UniProtKB-SubCell"/>
</dbReference>
<feature type="compositionally biased region" description="Basic and acidic residues" evidence="13">
    <location>
        <begin position="493"/>
        <end position="502"/>
    </location>
</feature>
<keyword evidence="9" id="KW-0496">Mitochondrion</keyword>
<evidence type="ECO:0000259" key="14">
    <source>
        <dbReference type="SMART" id="SM00382"/>
    </source>
</evidence>
<accession>A0A5M3M8V3</accession>
<evidence type="ECO:0000256" key="9">
    <source>
        <dbReference type="ARBA" id="ARBA00023128"/>
    </source>
</evidence>
<dbReference type="InterPro" id="IPR003959">
    <property type="entry name" value="ATPase_AAA_core"/>
</dbReference>
<dbReference type="Pfam" id="PF08740">
    <property type="entry name" value="BCS1_N"/>
    <property type="match status" value="1"/>
</dbReference>
<keyword evidence="4 12" id="KW-0547">Nucleotide-binding</keyword>
<comment type="subcellular location">
    <subcellularLocation>
        <location evidence="1">Mitochondrion inner membrane</location>
        <topology evidence="1">Single-pass membrane protein</topology>
    </subcellularLocation>
</comment>
<evidence type="ECO:0000256" key="7">
    <source>
        <dbReference type="ARBA" id="ARBA00022840"/>
    </source>
</evidence>
<dbReference type="GO" id="GO:0005524">
    <property type="term" value="F:ATP binding"/>
    <property type="evidence" value="ECO:0007669"/>
    <property type="project" value="UniProtKB-KW"/>
</dbReference>
<keyword evidence="5" id="KW-0999">Mitochondrion inner membrane</keyword>
<feature type="domain" description="AAA+ ATPase" evidence="14">
    <location>
        <begin position="287"/>
        <end position="456"/>
    </location>
</feature>
<dbReference type="AlphaFoldDB" id="A0A5M3M8V3"/>
<protein>
    <submittedName>
        <fullName evidence="16">P-loop containing nucleoside triphosphate hydrolase protein</fullName>
    </submittedName>
</protein>
<evidence type="ECO:0000256" key="12">
    <source>
        <dbReference type="RuleBase" id="RU003651"/>
    </source>
</evidence>
<feature type="compositionally biased region" description="Low complexity" evidence="13">
    <location>
        <begin position="375"/>
        <end position="389"/>
    </location>
</feature>
<dbReference type="InterPro" id="IPR003960">
    <property type="entry name" value="ATPase_AAA_CS"/>
</dbReference>
<dbReference type="RefSeq" id="XP_007774507.1">
    <property type="nucleotide sequence ID" value="XM_007776317.1"/>
</dbReference>
<evidence type="ECO:0000313" key="17">
    <source>
        <dbReference type="Proteomes" id="UP000053558"/>
    </source>
</evidence>
<dbReference type="SMART" id="SM01024">
    <property type="entry name" value="BCS1_N"/>
    <property type="match status" value="1"/>
</dbReference>
<gene>
    <name evidence="16" type="ORF">CONPUDRAFT_169502</name>
</gene>
<evidence type="ECO:0000259" key="15">
    <source>
        <dbReference type="SMART" id="SM01024"/>
    </source>
</evidence>
<feature type="region of interest" description="Disordered" evidence="13">
    <location>
        <begin position="475"/>
        <end position="506"/>
    </location>
</feature>
<reference evidence="17" key="1">
    <citation type="journal article" date="2012" name="Science">
        <title>The Paleozoic origin of enzymatic lignin decomposition reconstructed from 31 fungal genomes.</title>
        <authorList>
            <person name="Floudas D."/>
            <person name="Binder M."/>
            <person name="Riley R."/>
            <person name="Barry K."/>
            <person name="Blanchette R.A."/>
            <person name="Henrissat B."/>
            <person name="Martinez A.T."/>
            <person name="Otillar R."/>
            <person name="Spatafora J.W."/>
            <person name="Yadav J.S."/>
            <person name="Aerts A."/>
            <person name="Benoit I."/>
            <person name="Boyd A."/>
            <person name="Carlson A."/>
            <person name="Copeland A."/>
            <person name="Coutinho P.M."/>
            <person name="de Vries R.P."/>
            <person name="Ferreira P."/>
            <person name="Findley K."/>
            <person name="Foster B."/>
            <person name="Gaskell J."/>
            <person name="Glotzer D."/>
            <person name="Gorecki P."/>
            <person name="Heitman J."/>
            <person name="Hesse C."/>
            <person name="Hori C."/>
            <person name="Igarashi K."/>
            <person name="Jurgens J.A."/>
            <person name="Kallen N."/>
            <person name="Kersten P."/>
            <person name="Kohler A."/>
            <person name="Kuees U."/>
            <person name="Kumar T.K.A."/>
            <person name="Kuo A."/>
            <person name="LaButti K."/>
            <person name="Larrondo L.F."/>
            <person name="Lindquist E."/>
            <person name="Ling A."/>
            <person name="Lombard V."/>
            <person name="Lucas S."/>
            <person name="Lundell T."/>
            <person name="Martin R."/>
            <person name="McLaughlin D.J."/>
            <person name="Morgenstern I."/>
            <person name="Morin E."/>
            <person name="Murat C."/>
            <person name="Nagy L.G."/>
            <person name="Nolan M."/>
            <person name="Ohm R.A."/>
            <person name="Patyshakuliyeva A."/>
            <person name="Rokas A."/>
            <person name="Ruiz-Duenas F.J."/>
            <person name="Sabat G."/>
            <person name="Salamov A."/>
            <person name="Samejima M."/>
            <person name="Schmutz J."/>
            <person name="Slot J.C."/>
            <person name="St John F."/>
            <person name="Stenlid J."/>
            <person name="Sun H."/>
            <person name="Sun S."/>
            <person name="Syed K."/>
            <person name="Tsang A."/>
            <person name="Wiebenga A."/>
            <person name="Young D."/>
            <person name="Pisabarro A."/>
            <person name="Eastwood D.C."/>
            <person name="Martin F."/>
            <person name="Cullen D."/>
            <person name="Grigoriev I.V."/>
            <person name="Hibbett D.S."/>
        </authorList>
    </citation>
    <scope>NUCLEOTIDE SEQUENCE [LARGE SCALE GENOMIC DNA]</scope>
    <source>
        <strain evidence="17">RWD-64-598 SS2</strain>
    </source>
</reference>
<feature type="region of interest" description="Disordered" evidence="13">
    <location>
        <begin position="366"/>
        <end position="403"/>
    </location>
</feature>
<keyword evidence="7 12" id="KW-0067">ATP-binding</keyword>
<organism evidence="16 17">
    <name type="scientific">Coniophora puteana (strain RWD-64-598)</name>
    <name type="common">Brown rot fungus</name>
    <dbReference type="NCBI Taxonomy" id="741705"/>
    <lineage>
        <taxon>Eukaryota</taxon>
        <taxon>Fungi</taxon>
        <taxon>Dikarya</taxon>
        <taxon>Basidiomycota</taxon>
        <taxon>Agaricomycotina</taxon>
        <taxon>Agaricomycetes</taxon>
        <taxon>Agaricomycetidae</taxon>
        <taxon>Boletales</taxon>
        <taxon>Coniophorineae</taxon>
        <taxon>Coniophoraceae</taxon>
        <taxon>Coniophora</taxon>
    </lineage>
</organism>
<comment type="similarity">
    <text evidence="2">Belongs to the AAA ATPase family. BCS1 subfamily.</text>
</comment>
<dbReference type="InterPro" id="IPR050747">
    <property type="entry name" value="Mitochondrial_chaperone_BCS1"/>
</dbReference>
<evidence type="ECO:0000256" key="2">
    <source>
        <dbReference type="ARBA" id="ARBA00007448"/>
    </source>
</evidence>
<dbReference type="InterPro" id="IPR027417">
    <property type="entry name" value="P-loop_NTPase"/>
</dbReference>
<evidence type="ECO:0000256" key="10">
    <source>
        <dbReference type="ARBA" id="ARBA00023136"/>
    </source>
</evidence>
<keyword evidence="3" id="KW-0812">Transmembrane</keyword>
<keyword evidence="10" id="KW-0472">Membrane</keyword>
<proteinExistence type="inferred from homology"/>
<evidence type="ECO:0000256" key="11">
    <source>
        <dbReference type="ARBA" id="ARBA00048778"/>
    </source>
</evidence>
<evidence type="ECO:0000256" key="13">
    <source>
        <dbReference type="SAM" id="MobiDB-lite"/>
    </source>
</evidence>
<evidence type="ECO:0000313" key="16">
    <source>
        <dbReference type="EMBL" id="EIW75071.1"/>
    </source>
</evidence>
<dbReference type="OrthoDB" id="10251412at2759"/>
<dbReference type="EMBL" id="JH711589">
    <property type="protein sequence ID" value="EIW75071.1"/>
    <property type="molecule type" value="Genomic_DNA"/>
</dbReference>
<dbReference type="InterPro" id="IPR003593">
    <property type="entry name" value="AAA+_ATPase"/>
</dbReference>
<dbReference type="PANTHER" id="PTHR23070">
    <property type="entry name" value="BCS1 AAA-TYPE ATPASE"/>
    <property type="match status" value="1"/>
</dbReference>
<dbReference type="InterPro" id="IPR057495">
    <property type="entry name" value="AAA_lid_BCS1"/>
</dbReference>
<comment type="catalytic activity">
    <reaction evidence="11">
        <text>ATP + H2O = ADP + phosphate + H(+)</text>
        <dbReference type="Rhea" id="RHEA:13065"/>
        <dbReference type="ChEBI" id="CHEBI:15377"/>
        <dbReference type="ChEBI" id="CHEBI:15378"/>
        <dbReference type="ChEBI" id="CHEBI:30616"/>
        <dbReference type="ChEBI" id="CHEBI:43474"/>
        <dbReference type="ChEBI" id="CHEBI:456216"/>
    </reaction>
    <physiologicalReaction direction="left-to-right" evidence="11">
        <dbReference type="Rhea" id="RHEA:13066"/>
    </physiologicalReaction>
</comment>
<feature type="domain" description="BCS1 N-terminal" evidence="15">
    <location>
        <begin position="77"/>
        <end position="256"/>
    </location>
</feature>
<keyword evidence="17" id="KW-1185">Reference proteome</keyword>
<dbReference type="SMART" id="SM00382">
    <property type="entry name" value="AAA"/>
    <property type="match status" value="1"/>
</dbReference>
<dbReference type="Pfam" id="PF25426">
    <property type="entry name" value="AAA_lid_BCS1"/>
    <property type="match status" value="1"/>
</dbReference>
<evidence type="ECO:0000256" key="5">
    <source>
        <dbReference type="ARBA" id="ARBA00022792"/>
    </source>
</evidence>
<dbReference type="Pfam" id="PF00004">
    <property type="entry name" value="AAA"/>
    <property type="match status" value="2"/>
</dbReference>
<dbReference type="GO" id="GO:0016887">
    <property type="term" value="F:ATP hydrolysis activity"/>
    <property type="evidence" value="ECO:0007669"/>
    <property type="project" value="InterPro"/>
</dbReference>
<evidence type="ECO:0000256" key="1">
    <source>
        <dbReference type="ARBA" id="ARBA00004434"/>
    </source>
</evidence>
<dbReference type="SUPFAM" id="SSF52540">
    <property type="entry name" value="P-loop containing nucleoside triphosphate hydrolases"/>
    <property type="match status" value="1"/>
</dbReference>
<dbReference type="KEGG" id="cput:CONPUDRAFT_169502"/>
<name>A0A5M3M8V3_CONPW</name>
<dbReference type="Proteomes" id="UP000053558">
    <property type="component" value="Unassembled WGS sequence"/>
</dbReference>
<evidence type="ECO:0000256" key="3">
    <source>
        <dbReference type="ARBA" id="ARBA00022692"/>
    </source>
</evidence>
<evidence type="ECO:0000256" key="6">
    <source>
        <dbReference type="ARBA" id="ARBA00022801"/>
    </source>
</evidence>